<dbReference type="OrthoDB" id="9801597at2"/>
<dbReference type="Pfam" id="PF17783">
    <property type="entry name" value="WHD_CvfB"/>
    <property type="match status" value="1"/>
</dbReference>
<dbReference type="Pfam" id="PF21191">
    <property type="entry name" value="CvfB_1st"/>
    <property type="match status" value="1"/>
</dbReference>
<dbReference type="Pfam" id="PF21543">
    <property type="entry name" value="CvfB_2nd"/>
    <property type="match status" value="1"/>
</dbReference>
<evidence type="ECO:0000313" key="3">
    <source>
        <dbReference type="EMBL" id="OIJ16668.1"/>
    </source>
</evidence>
<dbReference type="GO" id="GO:0003676">
    <property type="term" value="F:nucleic acid binding"/>
    <property type="evidence" value="ECO:0007669"/>
    <property type="project" value="InterPro"/>
</dbReference>
<dbReference type="PIRSF" id="PIRSF012524">
    <property type="entry name" value="YitL_S1"/>
    <property type="match status" value="1"/>
</dbReference>
<dbReference type="InterPro" id="IPR003029">
    <property type="entry name" value="S1_domain"/>
</dbReference>
<dbReference type="InterPro" id="IPR048588">
    <property type="entry name" value="CvfB_S1_2nd"/>
</dbReference>
<protein>
    <recommendedName>
        <fullName evidence="2">S1 motif domain-containing protein</fullName>
    </recommendedName>
</protein>
<dbReference type="RefSeq" id="WP_071308652.1">
    <property type="nucleotide sequence ID" value="NZ_MLQR01000004.1"/>
</dbReference>
<dbReference type="InterPro" id="IPR040764">
    <property type="entry name" value="CvfB_WH"/>
</dbReference>
<dbReference type="EMBL" id="MLQR01000004">
    <property type="protein sequence ID" value="OIJ16668.1"/>
    <property type="molecule type" value="Genomic_DNA"/>
</dbReference>
<dbReference type="Gene3D" id="2.40.50.140">
    <property type="entry name" value="Nucleic acid-binding proteins"/>
    <property type="match status" value="2"/>
</dbReference>
<comment type="caution">
    <text evidence="3">The sequence shown here is derived from an EMBL/GenBank/DDBJ whole genome shotgun (WGS) entry which is preliminary data.</text>
</comment>
<accession>A0A1S2LVW7</accession>
<feature type="domain" description="S1 motif" evidence="2">
    <location>
        <begin position="156"/>
        <end position="216"/>
    </location>
</feature>
<dbReference type="InterPro" id="IPR014464">
    <property type="entry name" value="CvfB_fam"/>
</dbReference>
<dbReference type="PANTHER" id="PTHR37296:SF1">
    <property type="entry name" value="CONSERVED VIRULENCE FACTOR B"/>
    <property type="match status" value="1"/>
</dbReference>
<dbReference type="SUPFAM" id="SSF50249">
    <property type="entry name" value="Nucleic acid-binding proteins"/>
    <property type="match status" value="1"/>
</dbReference>
<sequence length="287" mass="32732">MELKPGIVVKLKVARKADFGYFLTNGQDNMEDILLHNRQVTDAVVVGDMIEVFLFHDHQERLSATMEKPIISLGKFDWLEVVSVKERDGVFLYNGIDRDLFLSMDDLGSDRSLWPKVGDKLPVSLTYDKKGRLMGRLLRGKPVEETAAPAPKSILNGEVTGTIYSFAEKGVFVMTEEGFIAFLHFNETEEELHLGKIISGRVTFVRDDGKINISMQPKAHERRYDDADKIYEILQKRDGGMPYTDKSDPLIIKQKFDMSKGSFKRALGKLLKEGKIYQEDGWTYKKE</sequence>
<reference evidence="3 4" key="1">
    <citation type="submission" date="2016-10" db="EMBL/GenBank/DDBJ databases">
        <title>Draft genome sequences of four alkaliphilic bacteria belonging to the Anaerobacillus genus.</title>
        <authorList>
            <person name="Bassil N.M."/>
            <person name="Lloyd J.R."/>
        </authorList>
    </citation>
    <scope>NUCLEOTIDE SEQUENCE [LARGE SCALE GENOMIC DNA]</scope>
    <source>
        <strain evidence="3 4">DSM 18345</strain>
    </source>
</reference>
<organism evidence="3 4">
    <name type="scientific">Anaerobacillus alkalilacustris</name>
    <dbReference type="NCBI Taxonomy" id="393763"/>
    <lineage>
        <taxon>Bacteria</taxon>
        <taxon>Bacillati</taxon>
        <taxon>Bacillota</taxon>
        <taxon>Bacilli</taxon>
        <taxon>Bacillales</taxon>
        <taxon>Bacillaceae</taxon>
        <taxon>Anaerobacillus</taxon>
    </lineage>
</organism>
<dbReference type="PANTHER" id="PTHR37296">
    <property type="entry name" value="CONSERVED VIRULENCE FACTOR B"/>
    <property type="match status" value="1"/>
</dbReference>
<dbReference type="InterPro" id="IPR048587">
    <property type="entry name" value="CvfB_S1_3rd"/>
</dbReference>
<dbReference type="InterPro" id="IPR012340">
    <property type="entry name" value="NA-bd_OB-fold"/>
</dbReference>
<evidence type="ECO:0000313" key="4">
    <source>
        <dbReference type="Proteomes" id="UP000179524"/>
    </source>
</evidence>
<evidence type="ECO:0000259" key="2">
    <source>
        <dbReference type="PROSITE" id="PS50126"/>
    </source>
</evidence>
<dbReference type="CDD" id="cd00164">
    <property type="entry name" value="S1_like"/>
    <property type="match status" value="1"/>
</dbReference>
<keyword evidence="4" id="KW-1185">Reference proteome</keyword>
<gene>
    <name evidence="3" type="ORF">BKP37_05395</name>
</gene>
<dbReference type="InterPro" id="IPR039566">
    <property type="entry name" value="CvfB_S1_st"/>
</dbReference>
<comment type="similarity">
    <text evidence="1">Belongs to the CvfB family.</text>
</comment>
<dbReference type="SMART" id="SM00316">
    <property type="entry name" value="S1"/>
    <property type="match status" value="2"/>
</dbReference>
<proteinExistence type="inferred from homology"/>
<dbReference type="Proteomes" id="UP000179524">
    <property type="component" value="Unassembled WGS sequence"/>
</dbReference>
<dbReference type="Gene3D" id="1.10.10.10">
    <property type="entry name" value="Winged helix-like DNA-binding domain superfamily/Winged helix DNA-binding domain"/>
    <property type="match status" value="1"/>
</dbReference>
<dbReference type="PROSITE" id="PS50126">
    <property type="entry name" value="S1"/>
    <property type="match status" value="1"/>
</dbReference>
<dbReference type="AlphaFoldDB" id="A0A1S2LVW7"/>
<name>A0A1S2LVW7_9BACI</name>
<dbReference type="InterPro" id="IPR036388">
    <property type="entry name" value="WH-like_DNA-bd_sf"/>
</dbReference>
<dbReference type="Pfam" id="PF13509">
    <property type="entry name" value="S1_2"/>
    <property type="match status" value="1"/>
</dbReference>
<evidence type="ECO:0000256" key="1">
    <source>
        <dbReference type="PIRNR" id="PIRNR012524"/>
    </source>
</evidence>